<dbReference type="RefSeq" id="WP_145416875.1">
    <property type="nucleotide sequence ID" value="NZ_CP036526.1"/>
</dbReference>
<organism evidence="8 9">
    <name type="scientific">Stieleria marina</name>
    <dbReference type="NCBI Taxonomy" id="1930275"/>
    <lineage>
        <taxon>Bacteria</taxon>
        <taxon>Pseudomonadati</taxon>
        <taxon>Planctomycetota</taxon>
        <taxon>Planctomycetia</taxon>
        <taxon>Pirellulales</taxon>
        <taxon>Pirellulaceae</taxon>
        <taxon>Stieleria</taxon>
    </lineage>
</organism>
<evidence type="ECO:0000259" key="6">
    <source>
        <dbReference type="Pfam" id="PF07635"/>
    </source>
</evidence>
<evidence type="ECO:0000259" key="2">
    <source>
        <dbReference type="Pfam" id="PF07624"/>
    </source>
</evidence>
<name>A0A517NQ95_9BACT</name>
<feature type="domain" description="DUF1585" evidence="2">
    <location>
        <begin position="566"/>
        <end position="638"/>
    </location>
</feature>
<evidence type="ECO:0000259" key="5">
    <source>
        <dbReference type="Pfam" id="PF07631"/>
    </source>
</evidence>
<dbReference type="AlphaFoldDB" id="A0A517NQ95"/>
<dbReference type="Pfam" id="PF07637">
    <property type="entry name" value="PSD5"/>
    <property type="match status" value="1"/>
</dbReference>
<feature type="domain" description="DUF1587" evidence="3">
    <location>
        <begin position="146"/>
        <end position="210"/>
    </location>
</feature>
<evidence type="ECO:0008006" key="10">
    <source>
        <dbReference type="Google" id="ProtNLM"/>
    </source>
</evidence>
<accession>A0A517NQ95</accession>
<dbReference type="Pfam" id="PF07624">
    <property type="entry name" value="PSD2"/>
    <property type="match status" value="1"/>
</dbReference>
<keyword evidence="1" id="KW-0732">Signal</keyword>
<dbReference type="InterPro" id="IPR013042">
    <property type="entry name" value="DUF1592"/>
</dbReference>
<dbReference type="InterPro" id="IPR013039">
    <property type="entry name" value="DUF1588"/>
</dbReference>
<dbReference type="EMBL" id="CP036526">
    <property type="protein sequence ID" value="QDT09293.1"/>
    <property type="molecule type" value="Genomic_DNA"/>
</dbReference>
<feature type="domain" description="Cytochrome C Planctomycete-type" evidence="6">
    <location>
        <begin position="55"/>
        <end position="102"/>
    </location>
</feature>
<dbReference type="Pfam" id="PF07631">
    <property type="entry name" value="PSD4"/>
    <property type="match status" value="1"/>
</dbReference>
<dbReference type="InterPro" id="IPR011478">
    <property type="entry name" value="DUF1585"/>
</dbReference>
<dbReference type="OrthoDB" id="175242at2"/>
<feature type="domain" description="DUF1588" evidence="4">
    <location>
        <begin position="454"/>
        <end position="551"/>
    </location>
</feature>
<feature type="domain" description="DUF1595" evidence="7">
    <location>
        <begin position="239"/>
        <end position="297"/>
    </location>
</feature>
<dbReference type="Pfam" id="PF07635">
    <property type="entry name" value="PSCyt1"/>
    <property type="match status" value="1"/>
</dbReference>
<evidence type="ECO:0000256" key="1">
    <source>
        <dbReference type="SAM" id="SignalP"/>
    </source>
</evidence>
<keyword evidence="9" id="KW-1185">Reference proteome</keyword>
<dbReference type="Proteomes" id="UP000319817">
    <property type="component" value="Chromosome"/>
</dbReference>
<proteinExistence type="predicted"/>
<feature type="domain" description="DUF1592" evidence="5">
    <location>
        <begin position="308"/>
        <end position="435"/>
    </location>
</feature>
<reference evidence="8 9" key="1">
    <citation type="submission" date="2019-02" db="EMBL/GenBank/DDBJ databases">
        <title>Deep-cultivation of Planctomycetes and their phenomic and genomic characterization uncovers novel biology.</title>
        <authorList>
            <person name="Wiegand S."/>
            <person name="Jogler M."/>
            <person name="Boedeker C."/>
            <person name="Pinto D."/>
            <person name="Vollmers J."/>
            <person name="Rivas-Marin E."/>
            <person name="Kohn T."/>
            <person name="Peeters S.H."/>
            <person name="Heuer A."/>
            <person name="Rast P."/>
            <person name="Oberbeckmann S."/>
            <person name="Bunk B."/>
            <person name="Jeske O."/>
            <person name="Meyerdierks A."/>
            <person name="Storesund J.E."/>
            <person name="Kallscheuer N."/>
            <person name="Luecker S."/>
            <person name="Lage O.M."/>
            <person name="Pohl T."/>
            <person name="Merkel B.J."/>
            <person name="Hornburger P."/>
            <person name="Mueller R.-W."/>
            <person name="Bruemmer F."/>
            <person name="Labrenz M."/>
            <person name="Spormann A.M."/>
            <person name="Op den Camp H."/>
            <person name="Overmann J."/>
            <person name="Amann R."/>
            <person name="Jetten M.S.M."/>
            <person name="Mascher T."/>
            <person name="Medema M.H."/>
            <person name="Devos D.P."/>
            <person name="Kaster A.-K."/>
            <person name="Ovreas L."/>
            <person name="Rohde M."/>
            <person name="Galperin M.Y."/>
            <person name="Jogler C."/>
        </authorList>
    </citation>
    <scope>NUCLEOTIDE SEQUENCE [LARGE SCALE GENOMIC DNA]</scope>
    <source>
        <strain evidence="8 9">K23_9</strain>
    </source>
</reference>
<feature type="signal peptide" evidence="1">
    <location>
        <begin position="1"/>
        <end position="30"/>
    </location>
</feature>
<evidence type="ECO:0000313" key="9">
    <source>
        <dbReference type="Proteomes" id="UP000319817"/>
    </source>
</evidence>
<gene>
    <name evidence="8" type="ORF">K239x_12390</name>
</gene>
<dbReference type="InterPro" id="IPR011429">
    <property type="entry name" value="Cyt_c_Planctomycete-type"/>
</dbReference>
<dbReference type="InterPro" id="IPR013036">
    <property type="entry name" value="DUF1587"/>
</dbReference>
<protein>
    <recommendedName>
        <fullName evidence="10">Planctomycete cytochrome C</fullName>
    </recommendedName>
</protein>
<feature type="chain" id="PRO_5021724879" description="Planctomycete cytochrome C" evidence="1">
    <location>
        <begin position="31"/>
        <end position="651"/>
    </location>
</feature>
<sequence length="651" mass="72174" precursor="true">MPVARNCRSLLVAWLLLVFLSSSTPPLSLADEPDAKSAWEKRYLDQVLPILRDRCAECHAGEEADGPFDLDKFAKATHFDSQADVWEQVGKRLRLNEMPPEGSPGLNDPQKAIVHGWIDATPKQDLCSQLATDETKAWYRGYVMSRRLTRTEYSNAIYDLVGISVPSSAAIPSDGSGGEGFDTAGDALFTSAVHVQRYLEVATQIIDQALSEKPGVRDRLLGDAASVASDQLQRTHTVEVVNQFARKAWRRPVSVDESKRLMSLFDESLSQGNDFTAAVAQPLKAILISPNFLFVVETETPQGGVQRLTDHQMATRLALFLWSSIPDEALLAAADRGELQSEDQILAQTQRMLADDRARALGKNFGLQWLGLNRFETKVKPDAEVFPHFDPSISSDLTEEAVRLVAGIFRQDRSVLELIDSDQVQLNGKLAAYYGYDLPPDADWQSVDNHDHRRGGVLTLGAVLMSASYPRRTSPVLRGRWVLEELLGGHVPPPPPGVPALEESVVAEHQTLRERLEEHRKNPACAACHNRMDPLGFGLENYDALGRWRDSDAGQPIDASGKLPAGESFSGPVQLKQILLQRSDEFEKHLATKMLGFALGRQLNKFDDCVIDDCLELLSQRHHRSSAIIDTIVTSYPFQHRFFKPAVSASK</sequence>
<evidence type="ECO:0000313" key="8">
    <source>
        <dbReference type="EMBL" id="QDT09293.1"/>
    </source>
</evidence>
<evidence type="ECO:0000259" key="7">
    <source>
        <dbReference type="Pfam" id="PF07637"/>
    </source>
</evidence>
<dbReference type="InterPro" id="IPR013043">
    <property type="entry name" value="DUF1595"/>
</dbReference>
<dbReference type="Pfam" id="PF07627">
    <property type="entry name" value="PSCyt3"/>
    <property type="match status" value="1"/>
</dbReference>
<evidence type="ECO:0000259" key="3">
    <source>
        <dbReference type="Pfam" id="PF07626"/>
    </source>
</evidence>
<dbReference type="Pfam" id="PF07626">
    <property type="entry name" value="PSD3"/>
    <property type="match status" value="1"/>
</dbReference>
<evidence type="ECO:0000259" key="4">
    <source>
        <dbReference type="Pfam" id="PF07627"/>
    </source>
</evidence>